<keyword evidence="3" id="KW-1185">Reference proteome</keyword>
<gene>
    <name evidence="2" type="ORF">ACFL27_24265</name>
</gene>
<comment type="caution">
    <text evidence="2">The sequence shown here is derived from an EMBL/GenBank/DDBJ whole genome shotgun (WGS) entry which is preliminary data.</text>
</comment>
<dbReference type="PROSITE" id="PS51257">
    <property type="entry name" value="PROKAR_LIPOPROTEIN"/>
    <property type="match status" value="1"/>
</dbReference>
<dbReference type="Gene3D" id="2.40.360.20">
    <property type="match status" value="1"/>
</dbReference>
<dbReference type="Pfam" id="PF21347">
    <property type="entry name" value="DUF3108_like"/>
    <property type="match status" value="1"/>
</dbReference>
<dbReference type="InterPro" id="IPR049279">
    <property type="entry name" value="DUF3108-like"/>
</dbReference>
<accession>A0ABV6Z4F6</accession>
<evidence type="ECO:0000259" key="1">
    <source>
        <dbReference type="Pfam" id="PF21347"/>
    </source>
</evidence>
<evidence type="ECO:0000313" key="2">
    <source>
        <dbReference type="EMBL" id="MFC1853325.1"/>
    </source>
</evidence>
<dbReference type="EMBL" id="JBHPBY010000473">
    <property type="protein sequence ID" value="MFC1853325.1"/>
    <property type="molecule type" value="Genomic_DNA"/>
</dbReference>
<feature type="domain" description="DUF3108" evidence="1">
    <location>
        <begin position="178"/>
        <end position="240"/>
    </location>
</feature>
<dbReference type="Proteomes" id="UP001594351">
    <property type="component" value="Unassembled WGS sequence"/>
</dbReference>
<reference evidence="2 3" key="1">
    <citation type="submission" date="2024-09" db="EMBL/GenBank/DDBJ databases">
        <title>Laminarin stimulates single cell rates of sulfate reduction while oxygen inhibits transcriptomic activity in coastal marine sediment.</title>
        <authorList>
            <person name="Lindsay M."/>
            <person name="Orcutt B."/>
            <person name="Emerson D."/>
            <person name="Stepanauskas R."/>
            <person name="D'Angelo T."/>
        </authorList>
    </citation>
    <scope>NUCLEOTIDE SEQUENCE [LARGE SCALE GENOMIC DNA]</scope>
    <source>
        <strain evidence="2">SAG AM-311-K15</strain>
    </source>
</reference>
<sequence length="257" mass="29063">MKIRRTPEGKTLLILVFLILLCGIVSCPSDDDDDDNNGSAYFPSQDGNQWIYQTTYYDDSTSEITQKISGTKNFANVNCQIMIETETTEPGEEQRRYFVDSGSAISIYGYEDYENGTLVETYISPQPMKFFVYPLTVGQTWDVINLTNVAPSTIWPDSTDDVDGDGTPDTMDFKMTATVKEEATVTVPAGSFNSFKIEYHNKMTIHMSSSGQDFVMEWIQQHSWMGPNIGIVQEINYEDDESEIVMTSKLKEYHLGN</sequence>
<organism evidence="2 3">
    <name type="scientific">candidate division CSSED10-310 bacterium</name>
    <dbReference type="NCBI Taxonomy" id="2855610"/>
    <lineage>
        <taxon>Bacteria</taxon>
        <taxon>Bacteria division CSSED10-310</taxon>
    </lineage>
</organism>
<evidence type="ECO:0000313" key="3">
    <source>
        <dbReference type="Proteomes" id="UP001594351"/>
    </source>
</evidence>
<proteinExistence type="predicted"/>
<protein>
    <recommendedName>
        <fullName evidence="1">DUF3108 domain-containing protein</fullName>
    </recommendedName>
</protein>
<name>A0ABV6Z4F6_UNCC1</name>